<evidence type="ECO:0000256" key="1">
    <source>
        <dbReference type="ARBA" id="ARBA00001436"/>
    </source>
</evidence>
<dbReference type="Proteomes" id="UP000694941">
    <property type="component" value="Unplaced"/>
</dbReference>
<dbReference type="PROSITE" id="PS50125">
    <property type="entry name" value="GUANYLATE_CYCLASE_2"/>
    <property type="match status" value="1"/>
</dbReference>
<name>A0ABM1SYF8_LIMPO</name>
<evidence type="ECO:0000256" key="6">
    <source>
        <dbReference type="ARBA" id="ARBA00022989"/>
    </source>
</evidence>
<feature type="region of interest" description="Disordered" evidence="13">
    <location>
        <begin position="1"/>
        <end position="28"/>
    </location>
</feature>
<dbReference type="Gene3D" id="6.10.250.780">
    <property type="match status" value="1"/>
</dbReference>
<dbReference type="PROSITE" id="PS50011">
    <property type="entry name" value="PROTEIN_KINASE_DOM"/>
    <property type="match status" value="1"/>
</dbReference>
<keyword evidence="7" id="KW-0472">Membrane</keyword>
<accession>A0ABM1SYF8</accession>
<dbReference type="InterPro" id="IPR001054">
    <property type="entry name" value="A/G_cyclase"/>
</dbReference>
<dbReference type="InterPro" id="IPR000719">
    <property type="entry name" value="Prot_kinase_dom"/>
</dbReference>
<dbReference type="GeneID" id="106465121"/>
<dbReference type="InterPro" id="IPR050401">
    <property type="entry name" value="Cyclic_nucleotide_synthase"/>
</dbReference>
<dbReference type="PANTHER" id="PTHR11920">
    <property type="entry name" value="GUANYLYL CYCLASE"/>
    <property type="match status" value="1"/>
</dbReference>
<evidence type="ECO:0000256" key="12">
    <source>
        <dbReference type="RuleBase" id="RU003431"/>
    </source>
</evidence>
<comment type="similarity">
    <text evidence="11">Belongs to the adenylyl cyclase class-4/guanylyl cyclase family.</text>
</comment>
<gene>
    <name evidence="17" type="primary">LOC106465121</name>
</gene>
<feature type="domain" description="Guanylate cyclase" evidence="15">
    <location>
        <begin position="447"/>
        <end position="577"/>
    </location>
</feature>
<evidence type="ECO:0000256" key="2">
    <source>
        <dbReference type="ARBA" id="ARBA00004479"/>
    </source>
</evidence>
<evidence type="ECO:0000313" key="17">
    <source>
        <dbReference type="RefSeq" id="XP_022248664.1"/>
    </source>
</evidence>
<evidence type="ECO:0000256" key="11">
    <source>
        <dbReference type="RuleBase" id="RU000405"/>
    </source>
</evidence>
<evidence type="ECO:0000259" key="15">
    <source>
        <dbReference type="PROSITE" id="PS50125"/>
    </source>
</evidence>
<dbReference type="InterPro" id="IPR029787">
    <property type="entry name" value="Nucleotide_cyclase"/>
</dbReference>
<dbReference type="Pfam" id="PF00211">
    <property type="entry name" value="Guanylate_cyc"/>
    <property type="match status" value="1"/>
</dbReference>
<protein>
    <recommendedName>
        <fullName evidence="3 12">Guanylate cyclase</fullName>
        <ecNumber evidence="3 12">4.6.1.2</ecNumber>
    </recommendedName>
</protein>
<dbReference type="Pfam" id="PF07714">
    <property type="entry name" value="PK_Tyr_Ser-Thr"/>
    <property type="match status" value="1"/>
</dbReference>
<dbReference type="Gene3D" id="3.30.70.1230">
    <property type="entry name" value="Nucleotide cyclase"/>
    <property type="match status" value="1"/>
</dbReference>
<dbReference type="SUPFAM" id="SSF55073">
    <property type="entry name" value="Nucleotide cyclase"/>
    <property type="match status" value="1"/>
</dbReference>
<keyword evidence="6" id="KW-1133">Transmembrane helix</keyword>
<evidence type="ECO:0000256" key="4">
    <source>
        <dbReference type="ARBA" id="ARBA00022692"/>
    </source>
</evidence>
<evidence type="ECO:0000256" key="8">
    <source>
        <dbReference type="ARBA" id="ARBA00023180"/>
    </source>
</evidence>
<evidence type="ECO:0000256" key="9">
    <source>
        <dbReference type="ARBA" id="ARBA00023239"/>
    </source>
</evidence>
<comment type="catalytic activity">
    <reaction evidence="1 12">
        <text>GTP = 3',5'-cyclic GMP + diphosphate</text>
        <dbReference type="Rhea" id="RHEA:13665"/>
        <dbReference type="ChEBI" id="CHEBI:33019"/>
        <dbReference type="ChEBI" id="CHEBI:37565"/>
        <dbReference type="ChEBI" id="CHEBI:57746"/>
        <dbReference type="EC" id="4.6.1.2"/>
    </reaction>
</comment>
<comment type="subcellular location">
    <subcellularLocation>
        <location evidence="2">Membrane</location>
        <topology evidence="2">Single-pass type I membrane protein</topology>
    </subcellularLocation>
</comment>
<proteinExistence type="inferred from homology"/>
<dbReference type="InterPro" id="IPR001245">
    <property type="entry name" value="Ser-Thr/Tyr_kinase_cat_dom"/>
</dbReference>
<dbReference type="InterPro" id="IPR011009">
    <property type="entry name" value="Kinase-like_dom_sf"/>
</dbReference>
<dbReference type="SUPFAM" id="SSF53822">
    <property type="entry name" value="Periplasmic binding protein-like I"/>
    <property type="match status" value="1"/>
</dbReference>
<dbReference type="InterPro" id="IPR028082">
    <property type="entry name" value="Peripla_BP_I"/>
</dbReference>
<dbReference type="SUPFAM" id="SSF56112">
    <property type="entry name" value="Protein kinase-like (PK-like)"/>
    <property type="match status" value="1"/>
</dbReference>
<keyword evidence="16" id="KW-1185">Reference proteome</keyword>
<keyword evidence="4" id="KW-0812">Transmembrane</keyword>
<evidence type="ECO:0000259" key="14">
    <source>
        <dbReference type="PROSITE" id="PS50011"/>
    </source>
</evidence>
<dbReference type="CDD" id="cd07302">
    <property type="entry name" value="CHD"/>
    <property type="match status" value="1"/>
</dbReference>
<dbReference type="EC" id="4.6.1.2" evidence="3 12"/>
<evidence type="ECO:0000256" key="10">
    <source>
        <dbReference type="ARBA" id="ARBA00023293"/>
    </source>
</evidence>
<dbReference type="SMART" id="SM00044">
    <property type="entry name" value="CYCc"/>
    <property type="match status" value="1"/>
</dbReference>
<organism evidence="16 17">
    <name type="scientific">Limulus polyphemus</name>
    <name type="common">Atlantic horseshoe crab</name>
    <dbReference type="NCBI Taxonomy" id="6850"/>
    <lineage>
        <taxon>Eukaryota</taxon>
        <taxon>Metazoa</taxon>
        <taxon>Ecdysozoa</taxon>
        <taxon>Arthropoda</taxon>
        <taxon>Chelicerata</taxon>
        <taxon>Merostomata</taxon>
        <taxon>Xiphosura</taxon>
        <taxon>Limulidae</taxon>
        <taxon>Limulus</taxon>
    </lineage>
</organism>
<feature type="compositionally biased region" description="Basic and acidic residues" evidence="13">
    <location>
        <begin position="18"/>
        <end position="28"/>
    </location>
</feature>
<evidence type="ECO:0000256" key="13">
    <source>
        <dbReference type="SAM" id="MobiDB-lite"/>
    </source>
</evidence>
<keyword evidence="8" id="KW-0325">Glycoprotein</keyword>
<dbReference type="PROSITE" id="PS00452">
    <property type="entry name" value="GUANYLATE_CYCLASE_1"/>
    <property type="match status" value="1"/>
</dbReference>
<evidence type="ECO:0000313" key="16">
    <source>
        <dbReference type="Proteomes" id="UP000694941"/>
    </source>
</evidence>
<dbReference type="InterPro" id="IPR018297">
    <property type="entry name" value="A/G_cyclase_CS"/>
</dbReference>
<reference evidence="17" key="1">
    <citation type="submission" date="2025-08" db="UniProtKB">
        <authorList>
            <consortium name="RefSeq"/>
        </authorList>
    </citation>
    <scope>IDENTIFICATION</scope>
    <source>
        <tissue evidence="17">Muscle</tissue>
    </source>
</reference>
<dbReference type="Gene3D" id="3.40.50.2300">
    <property type="match status" value="1"/>
</dbReference>
<evidence type="ECO:0000256" key="5">
    <source>
        <dbReference type="ARBA" id="ARBA00022741"/>
    </source>
</evidence>
<dbReference type="RefSeq" id="XP_022248664.1">
    <property type="nucleotide sequence ID" value="XM_022392956.1"/>
</dbReference>
<keyword evidence="9 11" id="KW-0456">Lyase</keyword>
<evidence type="ECO:0000256" key="3">
    <source>
        <dbReference type="ARBA" id="ARBA00012202"/>
    </source>
</evidence>
<sequence length="640" mass="73097">MNLNRPQRRGSGMPSSGERVRSTAERGVKEADELRRYVNGSADSCTVGMTGDIFINSNGDRESDYTLYDMDQATGVMEPVGTYVGSKQQFRLFDGVSVQWPGNRKTPPPDVPYCGFDGKAKHCEKNEVFQGMRVAVKPLNIKRLTLSRSVLMDLKQMRNSSHENLVRFIGMCPEEPHIVLFTEFCPRGNLRKLLENDRFSLDWNFRYSIVNDIVEGMSFIHDSSISYHGKLKSSNCVIDGHFVVKLTDFGLRSLILQDQRDQSPNPRSYFWASPEQLRERYPDMHGSQKGDVYSFAIILQEVVTRSEPYSTSSTDSDPEEILEKIRRGNIPPFRPEISSDACSVELLTLIHRCWAEDPSIRPSFAFIKVTLKQISREKSSGNFLDNLLNRMEQYASNLEHLVEEKTQAFLEEKKKSEELLYQILPRYVADQLRSGHHVQPETFESVTIYFSDIVGFTELSAESSPMEVIDLLNDLYITFDSIIENFDVYKVETIGDAYMVVSGLPIRNGINHAREIARMSLKLRDAIKLFKVRHRPKNVLQLRIGIHSGVCAAGVVGLKMPRYCLFGDTVNTASRMETTGEPMKIHMSPDTRTILKNFGTFSISLRGEVYLKGKGMIRTYWLEGEDLEKRAVYRRVKYKL</sequence>
<evidence type="ECO:0000256" key="7">
    <source>
        <dbReference type="ARBA" id="ARBA00023136"/>
    </source>
</evidence>
<keyword evidence="5" id="KW-0547">Nucleotide-binding</keyword>
<feature type="domain" description="Protein kinase" evidence="14">
    <location>
        <begin position="106"/>
        <end position="384"/>
    </location>
</feature>
<dbReference type="Gene3D" id="1.10.510.10">
    <property type="entry name" value="Transferase(Phosphotransferase) domain 1"/>
    <property type="match status" value="1"/>
</dbReference>
<dbReference type="PANTHER" id="PTHR11920:SF494">
    <property type="entry name" value="ATRIAL NATRIURETIC PEPTIDE RECEPTOR 2"/>
    <property type="match status" value="1"/>
</dbReference>
<keyword evidence="10 12" id="KW-0141">cGMP biosynthesis</keyword>